<evidence type="ECO:0000256" key="1">
    <source>
        <dbReference type="ARBA" id="ARBA00022679"/>
    </source>
</evidence>
<dbReference type="PROSITE" id="PS00380">
    <property type="entry name" value="RHODANESE_1"/>
    <property type="match status" value="1"/>
</dbReference>
<dbReference type="SMART" id="SM00450">
    <property type="entry name" value="RHOD"/>
    <property type="match status" value="2"/>
</dbReference>
<proteinExistence type="predicted"/>
<dbReference type="InterPro" id="IPR045078">
    <property type="entry name" value="TST/MPST-like"/>
</dbReference>
<feature type="domain" description="Rhodanese" evidence="3">
    <location>
        <begin position="20"/>
        <end position="136"/>
    </location>
</feature>
<dbReference type="InterPro" id="IPR001763">
    <property type="entry name" value="Rhodanese-like_dom"/>
</dbReference>
<dbReference type="PANTHER" id="PTHR11364">
    <property type="entry name" value="THIOSULFATE SULFERTANSFERASE"/>
    <property type="match status" value="1"/>
</dbReference>
<gene>
    <name evidence="4" type="ORF">KP79_PYT16717</name>
</gene>
<sequence>MTHPSLISVEWLKDRVASGDLGQVVILDVSWSSSKDMREHYNAEHVPGAVYLSTMEGKHTDMFPRNIPDADAFQESVRAAGVDADSHVIVYSDSDACGFFLSGRAWWTFKVFGHKDVSILDGGWQKWKAAGGQVTSDVSTPKKGNFICKPDDGVRLTYETMEVNMKESARQVCDSRPSVKYSGEDSTGHIKGAKNLPMSELVNPQTGTLKDLDQIKKEFSAAGVDLSKPLACYCNSGMSSCTLAFTAALCGNENVSVYHGGFNEWSKRSQKDQIEK</sequence>
<dbReference type="SUPFAM" id="SSF52821">
    <property type="entry name" value="Rhodanese/Cell cycle control phosphatase"/>
    <property type="match status" value="2"/>
</dbReference>
<dbReference type="InterPro" id="IPR036873">
    <property type="entry name" value="Rhodanese-like_dom_sf"/>
</dbReference>
<dbReference type="PANTHER" id="PTHR11364:SF27">
    <property type="entry name" value="SULFURTRANSFERASE"/>
    <property type="match status" value="1"/>
</dbReference>
<dbReference type="AlphaFoldDB" id="A0A210Q824"/>
<dbReference type="InterPro" id="IPR001307">
    <property type="entry name" value="Thiosulphate_STrfase_CS"/>
</dbReference>
<dbReference type="STRING" id="6573.A0A210Q824"/>
<keyword evidence="1 4" id="KW-0808">Transferase</keyword>
<dbReference type="CDD" id="cd01449">
    <property type="entry name" value="TST_Repeat_2"/>
    <property type="match status" value="1"/>
</dbReference>
<keyword evidence="2" id="KW-0677">Repeat</keyword>
<organism evidence="4 5">
    <name type="scientific">Mizuhopecten yessoensis</name>
    <name type="common">Japanese scallop</name>
    <name type="synonym">Patinopecten yessoensis</name>
    <dbReference type="NCBI Taxonomy" id="6573"/>
    <lineage>
        <taxon>Eukaryota</taxon>
        <taxon>Metazoa</taxon>
        <taxon>Spiralia</taxon>
        <taxon>Lophotrochozoa</taxon>
        <taxon>Mollusca</taxon>
        <taxon>Bivalvia</taxon>
        <taxon>Autobranchia</taxon>
        <taxon>Pteriomorphia</taxon>
        <taxon>Pectinida</taxon>
        <taxon>Pectinoidea</taxon>
        <taxon>Pectinidae</taxon>
        <taxon>Mizuhopecten</taxon>
    </lineage>
</organism>
<evidence type="ECO:0000313" key="5">
    <source>
        <dbReference type="Proteomes" id="UP000242188"/>
    </source>
</evidence>
<dbReference type="EMBL" id="NEDP02004652">
    <property type="protein sequence ID" value="OWF44897.1"/>
    <property type="molecule type" value="Genomic_DNA"/>
</dbReference>
<evidence type="ECO:0000313" key="4">
    <source>
        <dbReference type="EMBL" id="OWF44897.1"/>
    </source>
</evidence>
<feature type="domain" description="Rhodanese" evidence="3">
    <location>
        <begin position="174"/>
        <end position="274"/>
    </location>
</feature>
<protein>
    <submittedName>
        <fullName evidence="4">Thiosulfate sulfurtransferase</fullName>
    </submittedName>
</protein>
<dbReference type="CDD" id="cd01448">
    <property type="entry name" value="TST_Repeat_1"/>
    <property type="match status" value="1"/>
</dbReference>
<dbReference type="Proteomes" id="UP000242188">
    <property type="component" value="Unassembled WGS sequence"/>
</dbReference>
<dbReference type="GO" id="GO:0005739">
    <property type="term" value="C:mitochondrion"/>
    <property type="evidence" value="ECO:0007669"/>
    <property type="project" value="TreeGrafter"/>
</dbReference>
<dbReference type="GO" id="GO:0004792">
    <property type="term" value="F:thiosulfate-cyanide sulfurtransferase activity"/>
    <property type="evidence" value="ECO:0007669"/>
    <property type="project" value="InterPro"/>
</dbReference>
<dbReference type="PROSITE" id="PS50206">
    <property type="entry name" value="RHODANESE_3"/>
    <property type="match status" value="2"/>
</dbReference>
<dbReference type="OrthoDB" id="270167at2759"/>
<accession>A0A210Q824</accession>
<evidence type="ECO:0000256" key="2">
    <source>
        <dbReference type="ARBA" id="ARBA00022737"/>
    </source>
</evidence>
<comment type="caution">
    <text evidence="4">The sequence shown here is derived from an EMBL/GenBank/DDBJ whole genome shotgun (WGS) entry which is preliminary data.</text>
</comment>
<dbReference type="Gene3D" id="3.40.250.10">
    <property type="entry name" value="Rhodanese-like domain"/>
    <property type="match status" value="2"/>
</dbReference>
<dbReference type="Pfam" id="PF00581">
    <property type="entry name" value="Rhodanese"/>
    <property type="match status" value="2"/>
</dbReference>
<reference evidence="4 5" key="1">
    <citation type="journal article" date="2017" name="Nat. Ecol. Evol.">
        <title>Scallop genome provides insights into evolution of bilaterian karyotype and development.</title>
        <authorList>
            <person name="Wang S."/>
            <person name="Zhang J."/>
            <person name="Jiao W."/>
            <person name="Li J."/>
            <person name="Xun X."/>
            <person name="Sun Y."/>
            <person name="Guo X."/>
            <person name="Huan P."/>
            <person name="Dong B."/>
            <person name="Zhang L."/>
            <person name="Hu X."/>
            <person name="Sun X."/>
            <person name="Wang J."/>
            <person name="Zhao C."/>
            <person name="Wang Y."/>
            <person name="Wang D."/>
            <person name="Huang X."/>
            <person name="Wang R."/>
            <person name="Lv J."/>
            <person name="Li Y."/>
            <person name="Zhang Z."/>
            <person name="Liu B."/>
            <person name="Lu W."/>
            <person name="Hui Y."/>
            <person name="Liang J."/>
            <person name="Zhou Z."/>
            <person name="Hou R."/>
            <person name="Li X."/>
            <person name="Liu Y."/>
            <person name="Li H."/>
            <person name="Ning X."/>
            <person name="Lin Y."/>
            <person name="Zhao L."/>
            <person name="Xing Q."/>
            <person name="Dou J."/>
            <person name="Li Y."/>
            <person name="Mao J."/>
            <person name="Guo H."/>
            <person name="Dou H."/>
            <person name="Li T."/>
            <person name="Mu C."/>
            <person name="Jiang W."/>
            <person name="Fu Q."/>
            <person name="Fu X."/>
            <person name="Miao Y."/>
            <person name="Liu J."/>
            <person name="Yu Q."/>
            <person name="Li R."/>
            <person name="Liao H."/>
            <person name="Li X."/>
            <person name="Kong Y."/>
            <person name="Jiang Z."/>
            <person name="Chourrout D."/>
            <person name="Li R."/>
            <person name="Bao Z."/>
        </authorList>
    </citation>
    <scope>NUCLEOTIDE SEQUENCE [LARGE SCALE GENOMIC DNA]</scope>
    <source>
        <strain evidence="4 5">PY_sf001</strain>
    </source>
</reference>
<keyword evidence="5" id="KW-1185">Reference proteome</keyword>
<evidence type="ECO:0000259" key="3">
    <source>
        <dbReference type="PROSITE" id="PS50206"/>
    </source>
</evidence>
<name>A0A210Q824_MIZYE</name>